<evidence type="ECO:0000256" key="4">
    <source>
        <dbReference type="ARBA" id="ARBA00022801"/>
    </source>
</evidence>
<dbReference type="Gene3D" id="3.30.70.360">
    <property type="match status" value="1"/>
</dbReference>
<protein>
    <submittedName>
        <fullName evidence="8">M20/M25/M40 family metallo-hydrolase</fullName>
    </submittedName>
</protein>
<keyword evidence="2" id="KW-0645">Protease</keyword>
<comment type="similarity">
    <text evidence="1">Belongs to the peptidase M20A family.</text>
</comment>
<keyword evidence="3" id="KW-0479">Metal-binding</keyword>
<evidence type="ECO:0000256" key="2">
    <source>
        <dbReference type="ARBA" id="ARBA00022670"/>
    </source>
</evidence>
<keyword evidence="6" id="KW-0732">Signal</keyword>
<dbReference type="InterPro" id="IPR036264">
    <property type="entry name" value="Bact_exopeptidase_dim_dom"/>
</dbReference>
<evidence type="ECO:0000313" key="8">
    <source>
        <dbReference type="EMBL" id="MEW9624995.1"/>
    </source>
</evidence>
<dbReference type="PROSITE" id="PS00758">
    <property type="entry name" value="ARGE_DAPE_CPG2_1"/>
    <property type="match status" value="1"/>
</dbReference>
<dbReference type="Pfam" id="PF01546">
    <property type="entry name" value="Peptidase_M20"/>
    <property type="match status" value="1"/>
</dbReference>
<evidence type="ECO:0000313" key="9">
    <source>
        <dbReference type="Proteomes" id="UP001556170"/>
    </source>
</evidence>
<dbReference type="InterPro" id="IPR011650">
    <property type="entry name" value="Peptidase_M20_dimer"/>
</dbReference>
<feature type="domain" description="Peptidase M20 dimerisation" evidence="7">
    <location>
        <begin position="217"/>
        <end position="363"/>
    </location>
</feature>
<sequence>MKATHSLRPLAALLALGLVAGTALADTAPPARELADTMAMLRHAIGVPTVQGRHQVPALAAYLADQLKAGGFAASDVEIIPVGETAALVARYRGTGHGKPIYLSGHMDVVAAKRADWTRDPFTLVEENGYLYGRGSADMKTAVVVMVETLIRLKREGFKPGRDIVLLLSGDEETDMATTRELARRYHDAEFLLNADAGGGTLDPATGKPVVYEIQAAEKTYADFRIGYSSPGGHSSEPSPDNAIYRLARAIDKVAAYQFPVMGNAITLASLRATGAHTPGALGAAMTRFAAHPGDARAAATISADPAYVGQVRTTCVATMLQGGHALNALPQSASVNVNCRIFPGTPVASVRDTLARVMDDPQATITTLDPPPVESPASPLRPDVIAAVTDAVHARFPGVEVVPGMSAGASDSMYFRNAGVPCYGVDASFTKPDDTFAHGLNEKLPATELAAGLAFWHRLLTRLAE</sequence>
<dbReference type="RefSeq" id="WP_367845288.1">
    <property type="nucleotide sequence ID" value="NZ_JBFOHL010000010.1"/>
</dbReference>
<dbReference type="NCBIfam" id="NF006596">
    <property type="entry name" value="PRK09133.1"/>
    <property type="match status" value="1"/>
</dbReference>
<dbReference type="InterPro" id="IPR047177">
    <property type="entry name" value="Pept_M20A"/>
</dbReference>
<dbReference type="Gene3D" id="1.10.150.900">
    <property type="match status" value="1"/>
</dbReference>
<dbReference type="Pfam" id="PF07687">
    <property type="entry name" value="M20_dimer"/>
    <property type="match status" value="1"/>
</dbReference>
<feature type="signal peptide" evidence="6">
    <location>
        <begin position="1"/>
        <end position="25"/>
    </location>
</feature>
<accession>A0ABV3QQW3</accession>
<feature type="chain" id="PRO_5046908372" evidence="6">
    <location>
        <begin position="26"/>
        <end position="466"/>
    </location>
</feature>
<keyword evidence="5" id="KW-0862">Zinc</keyword>
<dbReference type="Proteomes" id="UP001556170">
    <property type="component" value="Unassembled WGS sequence"/>
</dbReference>
<evidence type="ECO:0000256" key="3">
    <source>
        <dbReference type="ARBA" id="ARBA00022723"/>
    </source>
</evidence>
<evidence type="ECO:0000256" key="1">
    <source>
        <dbReference type="ARBA" id="ARBA00006247"/>
    </source>
</evidence>
<keyword evidence="4" id="KW-0378">Hydrolase</keyword>
<evidence type="ECO:0000256" key="6">
    <source>
        <dbReference type="SAM" id="SignalP"/>
    </source>
</evidence>
<evidence type="ECO:0000256" key="5">
    <source>
        <dbReference type="ARBA" id="ARBA00022833"/>
    </source>
</evidence>
<comment type="caution">
    <text evidence="8">The sequence shown here is derived from an EMBL/GenBank/DDBJ whole genome shotgun (WGS) entry which is preliminary data.</text>
</comment>
<dbReference type="EMBL" id="JBFOHL010000010">
    <property type="protein sequence ID" value="MEW9624995.1"/>
    <property type="molecule type" value="Genomic_DNA"/>
</dbReference>
<dbReference type="PANTHER" id="PTHR45962">
    <property type="entry name" value="N-FATTY-ACYL-AMINO ACID SYNTHASE/HYDROLASE PM20D1"/>
    <property type="match status" value="1"/>
</dbReference>
<gene>
    <name evidence="8" type="ORF">ABQJ56_12260</name>
</gene>
<reference evidence="8 9" key="1">
    <citation type="submission" date="2024-06" db="EMBL/GenBank/DDBJ databases">
        <authorList>
            <person name="Woo H."/>
        </authorList>
    </citation>
    <scope>NUCLEOTIDE SEQUENCE [LARGE SCALE GENOMIC DNA]</scope>
    <source>
        <strain evidence="8 9">S2-g</strain>
    </source>
</reference>
<dbReference type="SUPFAM" id="SSF53187">
    <property type="entry name" value="Zn-dependent exopeptidases"/>
    <property type="match status" value="1"/>
</dbReference>
<evidence type="ECO:0000259" key="7">
    <source>
        <dbReference type="Pfam" id="PF07687"/>
    </source>
</evidence>
<proteinExistence type="inferred from homology"/>
<dbReference type="InterPro" id="IPR002933">
    <property type="entry name" value="Peptidase_M20"/>
</dbReference>
<name>A0ABV3QQW3_9GAMM</name>
<keyword evidence="9" id="KW-1185">Reference proteome</keyword>
<dbReference type="SUPFAM" id="SSF55031">
    <property type="entry name" value="Bacterial exopeptidase dimerisation domain"/>
    <property type="match status" value="1"/>
</dbReference>
<organism evidence="8 9">
    <name type="scientific">Rhodanobacter geophilus</name>
    <dbReference type="NCBI Taxonomy" id="3162488"/>
    <lineage>
        <taxon>Bacteria</taxon>
        <taxon>Pseudomonadati</taxon>
        <taxon>Pseudomonadota</taxon>
        <taxon>Gammaproteobacteria</taxon>
        <taxon>Lysobacterales</taxon>
        <taxon>Rhodanobacteraceae</taxon>
        <taxon>Rhodanobacter</taxon>
    </lineage>
</organism>
<dbReference type="PANTHER" id="PTHR45962:SF1">
    <property type="entry name" value="N-FATTY-ACYL-AMINO ACID SYNTHASE_HYDROLASE PM20D1"/>
    <property type="match status" value="1"/>
</dbReference>
<dbReference type="InterPro" id="IPR001261">
    <property type="entry name" value="ArgE/DapE_CS"/>
</dbReference>
<dbReference type="Gene3D" id="3.40.630.10">
    <property type="entry name" value="Zn peptidases"/>
    <property type="match status" value="1"/>
</dbReference>